<accession>A0ACC2NJV2</accession>
<reference evidence="1" key="1">
    <citation type="submission" date="2023-04" db="EMBL/GenBank/DDBJ databases">
        <title>A chromosome-level genome assembly of the parasitoid wasp Eretmocerus hayati.</title>
        <authorList>
            <person name="Zhong Y."/>
            <person name="Liu S."/>
            <person name="Liu Y."/>
        </authorList>
    </citation>
    <scope>NUCLEOTIDE SEQUENCE</scope>
    <source>
        <strain evidence="1">ZJU_SS_LIU_2023</strain>
    </source>
</reference>
<evidence type="ECO:0000313" key="2">
    <source>
        <dbReference type="Proteomes" id="UP001239111"/>
    </source>
</evidence>
<protein>
    <submittedName>
        <fullName evidence="1">Uncharacterized protein</fullName>
    </submittedName>
</protein>
<organism evidence="1 2">
    <name type="scientific">Eretmocerus hayati</name>
    <dbReference type="NCBI Taxonomy" id="131215"/>
    <lineage>
        <taxon>Eukaryota</taxon>
        <taxon>Metazoa</taxon>
        <taxon>Ecdysozoa</taxon>
        <taxon>Arthropoda</taxon>
        <taxon>Hexapoda</taxon>
        <taxon>Insecta</taxon>
        <taxon>Pterygota</taxon>
        <taxon>Neoptera</taxon>
        <taxon>Endopterygota</taxon>
        <taxon>Hymenoptera</taxon>
        <taxon>Apocrita</taxon>
        <taxon>Proctotrupomorpha</taxon>
        <taxon>Chalcidoidea</taxon>
        <taxon>Aphelinidae</taxon>
        <taxon>Aphelininae</taxon>
        <taxon>Eretmocerus</taxon>
    </lineage>
</organism>
<keyword evidence="2" id="KW-1185">Reference proteome</keyword>
<proteinExistence type="predicted"/>
<name>A0ACC2NJV2_9HYME</name>
<gene>
    <name evidence="1" type="ORF">QAD02_002347</name>
</gene>
<dbReference type="EMBL" id="CM056743">
    <property type="protein sequence ID" value="KAJ8671088.1"/>
    <property type="molecule type" value="Genomic_DNA"/>
</dbReference>
<comment type="caution">
    <text evidence="1">The sequence shown here is derived from an EMBL/GenBank/DDBJ whole genome shotgun (WGS) entry which is preliminary data.</text>
</comment>
<dbReference type="Proteomes" id="UP001239111">
    <property type="component" value="Chromosome 3"/>
</dbReference>
<sequence>MSKKVQVQEPIGPSFKNLSFDCLRPPAKAVEKNQQMALCLNLNHLQMCIVGVQSKVPIWSRQDPAKLNRNLKLSLFEQVGADMAAQTGEVWDVDRVRFMWKEVRSRYCLVHKNMLDVDGQDLIIYKISRMSMRTLTILKYADFLRYHCLHIDGRRNLDLLVVVNNELEYRRLNPGRPRPHPRRLGVRRIGQPAVWENFRPKMTVSTPLPWAAEKFDEGGETLMPCLWNHNSRHWLPVVLPLNDP</sequence>
<evidence type="ECO:0000313" key="1">
    <source>
        <dbReference type="EMBL" id="KAJ8671088.1"/>
    </source>
</evidence>